<evidence type="ECO:0000256" key="1">
    <source>
        <dbReference type="ARBA" id="ARBA00006700"/>
    </source>
</evidence>
<dbReference type="GO" id="GO:0003735">
    <property type="term" value="F:structural constituent of ribosome"/>
    <property type="evidence" value="ECO:0007669"/>
    <property type="project" value="InterPro"/>
</dbReference>
<dbReference type="GO" id="GO:0006412">
    <property type="term" value="P:translation"/>
    <property type="evidence" value="ECO:0007669"/>
    <property type="project" value="UniProtKB-UniRule"/>
</dbReference>
<organism evidence="5">
    <name type="scientific">uncultured bacterium</name>
    <name type="common">gcode 4</name>
    <dbReference type="NCBI Taxonomy" id="1234023"/>
    <lineage>
        <taxon>Bacteria</taxon>
        <taxon>environmental samples</taxon>
    </lineage>
</organism>
<dbReference type="Pfam" id="PF00276">
    <property type="entry name" value="Ribosomal_L23"/>
    <property type="match status" value="1"/>
</dbReference>
<dbReference type="InterPro" id="IPR012678">
    <property type="entry name" value="Ribosomal_uL23/eL15/eS24_sf"/>
</dbReference>
<gene>
    <name evidence="4" type="primary">rplW</name>
    <name evidence="5" type="ORF">ACD_4C00485G0003</name>
</gene>
<comment type="subunit">
    <text evidence="4">Part of the 50S ribosomal subunit. Contacts protein L29, and trigger factor when it is bound to the ribosome.</text>
</comment>
<dbReference type="AlphaFoldDB" id="K2F4C3"/>
<dbReference type="SUPFAM" id="SSF54189">
    <property type="entry name" value="Ribosomal proteins S24e, L23 and L15e"/>
    <property type="match status" value="1"/>
</dbReference>
<evidence type="ECO:0000256" key="2">
    <source>
        <dbReference type="ARBA" id="ARBA00022980"/>
    </source>
</evidence>
<comment type="caution">
    <text evidence="5">The sequence shown here is derived from an EMBL/GenBank/DDBJ whole genome shotgun (WGS) entry which is preliminary data.</text>
</comment>
<evidence type="ECO:0000256" key="4">
    <source>
        <dbReference type="HAMAP-Rule" id="MF_01369"/>
    </source>
</evidence>
<dbReference type="InterPro" id="IPR013025">
    <property type="entry name" value="Ribosomal_uL23-like"/>
</dbReference>
<dbReference type="EMBL" id="AMFJ01001001">
    <property type="protein sequence ID" value="EKE25981.1"/>
    <property type="molecule type" value="Genomic_DNA"/>
</dbReference>
<evidence type="ECO:0000313" key="5">
    <source>
        <dbReference type="EMBL" id="EKE25981.1"/>
    </source>
</evidence>
<keyword evidence="4" id="KW-0694">RNA-binding</keyword>
<dbReference type="Gene3D" id="3.30.70.330">
    <property type="match status" value="1"/>
</dbReference>
<proteinExistence type="inferred from homology"/>
<keyword evidence="3 4" id="KW-0687">Ribonucleoprotein</keyword>
<comment type="function">
    <text evidence="4">One of the early assembly proteins it binds 23S rRNA. One of the proteins that surrounds the polypeptide exit tunnel on the outside of the ribosome. Forms the main docking site for trigger factor binding to the ribosome.</text>
</comment>
<accession>K2F4C3</accession>
<name>K2F4C3_9BACT</name>
<reference evidence="5" key="1">
    <citation type="journal article" date="2012" name="Science">
        <title>Fermentation, hydrogen, and sulfur metabolism in multiple uncultivated bacterial phyla.</title>
        <authorList>
            <person name="Wrighton K.C."/>
            <person name="Thomas B.C."/>
            <person name="Sharon I."/>
            <person name="Miller C.S."/>
            <person name="Castelle C.J."/>
            <person name="VerBerkmoes N.C."/>
            <person name="Wilkins M.J."/>
            <person name="Hettich R.L."/>
            <person name="Lipton M.S."/>
            <person name="Williams K.H."/>
            <person name="Long P.E."/>
            <person name="Banfield J.F."/>
        </authorList>
    </citation>
    <scope>NUCLEOTIDE SEQUENCE [LARGE SCALE GENOMIC DNA]</scope>
</reference>
<protein>
    <recommendedName>
        <fullName evidence="4">Large ribosomal subunit protein uL23</fullName>
    </recommendedName>
</protein>
<sequence length="99" mass="11538">MNLFDIIKKPVITEKSQRWELTGIYTVIVDKNATKVDIKNAFNGLYGVKVESVNIVKTREKVRNTKTWIAMKKRPSVKAMVKLAWKERISDFIKLKIKD</sequence>
<dbReference type="HAMAP" id="MF_01369_B">
    <property type="entry name" value="Ribosomal_uL23_B"/>
    <property type="match status" value="1"/>
</dbReference>
<dbReference type="GO" id="GO:0005840">
    <property type="term" value="C:ribosome"/>
    <property type="evidence" value="ECO:0007669"/>
    <property type="project" value="UniProtKB-KW"/>
</dbReference>
<keyword evidence="4" id="KW-0699">rRNA-binding</keyword>
<dbReference type="GO" id="GO:1990904">
    <property type="term" value="C:ribonucleoprotein complex"/>
    <property type="evidence" value="ECO:0007669"/>
    <property type="project" value="UniProtKB-KW"/>
</dbReference>
<comment type="similarity">
    <text evidence="1 4">Belongs to the universal ribosomal protein uL23 family.</text>
</comment>
<dbReference type="InterPro" id="IPR012677">
    <property type="entry name" value="Nucleotide-bd_a/b_plait_sf"/>
</dbReference>
<keyword evidence="2 4" id="KW-0689">Ribosomal protein</keyword>
<evidence type="ECO:0000256" key="3">
    <source>
        <dbReference type="ARBA" id="ARBA00023274"/>
    </source>
</evidence>
<dbReference type="GO" id="GO:0019843">
    <property type="term" value="F:rRNA binding"/>
    <property type="evidence" value="ECO:0007669"/>
    <property type="project" value="UniProtKB-UniRule"/>
</dbReference>